<evidence type="ECO:0000256" key="1">
    <source>
        <dbReference type="SAM" id="MobiDB-lite"/>
    </source>
</evidence>
<dbReference type="EMBL" id="LSSN01004030">
    <property type="protein sequence ID" value="OMJ12313.1"/>
    <property type="molecule type" value="Genomic_DNA"/>
</dbReference>
<comment type="caution">
    <text evidence="3">The sequence shown here is derived from an EMBL/GenBank/DDBJ whole genome shotgun (WGS) entry which is preliminary data.</text>
</comment>
<keyword evidence="4" id="KW-1185">Reference proteome</keyword>
<dbReference type="AlphaFoldDB" id="A0A1R1Y5Y4"/>
<gene>
    <name evidence="3" type="ORF">AYI70_g2967</name>
    <name evidence="2" type="ORF">AYI70_g9204</name>
</gene>
<evidence type="ECO:0000313" key="2">
    <source>
        <dbReference type="EMBL" id="OMJ12313.1"/>
    </source>
</evidence>
<accession>A0A1R1Y5Y4</accession>
<reference evidence="3 4" key="1">
    <citation type="submission" date="2017-01" db="EMBL/GenBank/DDBJ databases">
        <authorList>
            <person name="Mah S.A."/>
            <person name="Swanson W.J."/>
            <person name="Moy G.W."/>
            <person name="Vacquier V.D."/>
        </authorList>
    </citation>
    <scope>NUCLEOTIDE SEQUENCE [LARGE SCALE GENOMIC DNA]</scope>
    <source>
        <strain evidence="3 4">GSMNP</strain>
    </source>
</reference>
<evidence type="ECO:0000313" key="3">
    <source>
        <dbReference type="EMBL" id="OMJ22303.1"/>
    </source>
</evidence>
<protein>
    <submittedName>
        <fullName evidence="3">Uncharacterized protein</fullName>
    </submittedName>
</protein>
<sequence>MQRSSTKKIQSKDAEAKLSQEASEERWTLKSNINNSNSSTLTKPGQKKKLVTVSTNSYINLVPTIKPSEKKKLKSKGEDLQINELQVGRKSFKSFNADIEKIQTETLENKKEEISKKKLEKITISDKEMAAAYSNKRVKR</sequence>
<dbReference type="EMBL" id="LSSN01000796">
    <property type="protein sequence ID" value="OMJ22303.1"/>
    <property type="molecule type" value="Genomic_DNA"/>
</dbReference>
<dbReference type="Proteomes" id="UP000187283">
    <property type="component" value="Unassembled WGS sequence"/>
</dbReference>
<evidence type="ECO:0000313" key="4">
    <source>
        <dbReference type="Proteomes" id="UP000187283"/>
    </source>
</evidence>
<name>A0A1R1Y5Y4_9FUNG</name>
<dbReference type="Pfam" id="PF10175">
    <property type="entry name" value="MPP6"/>
    <property type="match status" value="1"/>
</dbReference>
<feature type="compositionally biased region" description="Basic and acidic residues" evidence="1">
    <location>
        <begin position="10"/>
        <end position="28"/>
    </location>
</feature>
<organism evidence="3 4">
    <name type="scientific">Smittium culicis</name>
    <dbReference type="NCBI Taxonomy" id="133412"/>
    <lineage>
        <taxon>Eukaryota</taxon>
        <taxon>Fungi</taxon>
        <taxon>Fungi incertae sedis</taxon>
        <taxon>Zoopagomycota</taxon>
        <taxon>Kickxellomycotina</taxon>
        <taxon>Harpellomycetes</taxon>
        <taxon>Harpellales</taxon>
        <taxon>Legeriomycetaceae</taxon>
        <taxon>Smittium</taxon>
    </lineage>
</organism>
<proteinExistence type="predicted"/>
<feature type="region of interest" description="Disordered" evidence="1">
    <location>
        <begin position="1"/>
        <end position="47"/>
    </location>
</feature>